<reference evidence="2 3" key="1">
    <citation type="submission" date="2017-06" db="EMBL/GenBank/DDBJ databases">
        <title>Comparative genomic analysis of Ambrosia Fusariam Clade fungi.</title>
        <authorList>
            <person name="Stajich J.E."/>
            <person name="Carrillo J."/>
            <person name="Kijimoto T."/>
            <person name="Eskalen A."/>
            <person name="O'Donnell K."/>
            <person name="Kasson M."/>
        </authorList>
    </citation>
    <scope>NUCLEOTIDE SEQUENCE [LARGE SCALE GENOMIC DNA]</scope>
    <source>
        <strain evidence="2 3">NRRL62584</strain>
    </source>
</reference>
<proteinExistence type="predicted"/>
<comment type="caution">
    <text evidence="2">The sequence shown here is derived from an EMBL/GenBank/DDBJ whole genome shotgun (WGS) entry which is preliminary data.</text>
</comment>
<name>A0A428NL55_9HYPO</name>
<keyword evidence="3" id="KW-1185">Reference proteome</keyword>
<evidence type="ECO:0000313" key="2">
    <source>
        <dbReference type="EMBL" id="RSL41524.1"/>
    </source>
</evidence>
<accession>A0A428NL55</accession>
<dbReference type="EMBL" id="NKCI01000413">
    <property type="protein sequence ID" value="RSL41524.1"/>
    <property type="molecule type" value="Genomic_DNA"/>
</dbReference>
<organism evidence="2 3">
    <name type="scientific">Fusarium duplospermum</name>
    <dbReference type="NCBI Taxonomy" id="1325734"/>
    <lineage>
        <taxon>Eukaryota</taxon>
        <taxon>Fungi</taxon>
        <taxon>Dikarya</taxon>
        <taxon>Ascomycota</taxon>
        <taxon>Pezizomycotina</taxon>
        <taxon>Sordariomycetes</taxon>
        <taxon>Hypocreomycetidae</taxon>
        <taxon>Hypocreales</taxon>
        <taxon>Nectriaceae</taxon>
        <taxon>Fusarium</taxon>
        <taxon>Fusarium solani species complex</taxon>
    </lineage>
</organism>
<feature type="region of interest" description="Disordered" evidence="1">
    <location>
        <begin position="55"/>
        <end position="82"/>
    </location>
</feature>
<protein>
    <submittedName>
        <fullName evidence="2">Uncharacterized protein</fullName>
    </submittedName>
</protein>
<evidence type="ECO:0000256" key="1">
    <source>
        <dbReference type="SAM" id="MobiDB-lite"/>
    </source>
</evidence>
<feature type="region of interest" description="Disordered" evidence="1">
    <location>
        <begin position="103"/>
        <end position="141"/>
    </location>
</feature>
<evidence type="ECO:0000313" key="3">
    <source>
        <dbReference type="Proteomes" id="UP000288168"/>
    </source>
</evidence>
<gene>
    <name evidence="2" type="ORF">CEP54_015796</name>
</gene>
<sequence>MTDDCLGGPDIRHAHLDITTLVTPTCPKLQLCLCSAWITLPASFPDVTLHLITSHPPDQTEYQECPSGRRSQPATRDPKPSIALTHEASIRLAGNDRGYFVLGKQSGNGLPPGGPISVPEGNEYTSLHPAPDAVANGIHGE</sequence>
<dbReference type="AlphaFoldDB" id="A0A428NL55"/>
<dbReference type="Proteomes" id="UP000288168">
    <property type="component" value="Unassembled WGS sequence"/>
</dbReference>